<keyword evidence="3" id="KW-1185">Reference proteome</keyword>
<feature type="compositionally biased region" description="Basic residues" evidence="1">
    <location>
        <begin position="1"/>
        <end position="13"/>
    </location>
</feature>
<dbReference type="AlphaFoldDB" id="A0A1G7YKF4"/>
<feature type="compositionally biased region" description="Basic and acidic residues" evidence="1">
    <location>
        <begin position="26"/>
        <end position="40"/>
    </location>
</feature>
<proteinExistence type="predicted"/>
<dbReference type="EMBL" id="FNCP01000008">
    <property type="protein sequence ID" value="SDG96963.1"/>
    <property type="molecule type" value="Genomic_DNA"/>
</dbReference>
<gene>
    <name evidence="2" type="ORF">SAMN05443529_10887</name>
</gene>
<evidence type="ECO:0000313" key="2">
    <source>
        <dbReference type="EMBL" id="SDG96963.1"/>
    </source>
</evidence>
<evidence type="ECO:0000256" key="1">
    <source>
        <dbReference type="SAM" id="MobiDB-lite"/>
    </source>
</evidence>
<dbReference type="RefSeq" id="WP_176786110.1">
    <property type="nucleotide sequence ID" value="NZ_FNCP01000008.1"/>
</dbReference>
<dbReference type="STRING" id="1121419.SAMN05443529_10887"/>
<dbReference type="Proteomes" id="UP000198656">
    <property type="component" value="Unassembled WGS sequence"/>
</dbReference>
<sequence>MKSKTKLVRKPRTRALFNTGTRPHKTNKDYTRKVKHKESAYEDGGQ</sequence>
<accession>A0A1G7YKF4</accession>
<organism evidence="2 3">
    <name type="scientific">Desulfosporosinus hippei DSM 8344</name>
    <dbReference type="NCBI Taxonomy" id="1121419"/>
    <lineage>
        <taxon>Bacteria</taxon>
        <taxon>Bacillati</taxon>
        <taxon>Bacillota</taxon>
        <taxon>Clostridia</taxon>
        <taxon>Eubacteriales</taxon>
        <taxon>Desulfitobacteriaceae</taxon>
        <taxon>Desulfosporosinus</taxon>
    </lineage>
</organism>
<reference evidence="3" key="1">
    <citation type="submission" date="2016-10" db="EMBL/GenBank/DDBJ databases">
        <authorList>
            <person name="Varghese N."/>
            <person name="Submissions S."/>
        </authorList>
    </citation>
    <scope>NUCLEOTIDE SEQUENCE [LARGE SCALE GENOMIC DNA]</scope>
    <source>
        <strain evidence="3">DSM 8344</strain>
    </source>
</reference>
<name>A0A1G7YKF4_9FIRM</name>
<feature type="region of interest" description="Disordered" evidence="1">
    <location>
        <begin position="1"/>
        <end position="46"/>
    </location>
</feature>
<protein>
    <submittedName>
        <fullName evidence="2">Uncharacterized protein</fullName>
    </submittedName>
</protein>
<evidence type="ECO:0000313" key="3">
    <source>
        <dbReference type="Proteomes" id="UP000198656"/>
    </source>
</evidence>